<dbReference type="GO" id="GO:0004222">
    <property type="term" value="F:metalloendopeptidase activity"/>
    <property type="evidence" value="ECO:0007669"/>
    <property type="project" value="TreeGrafter"/>
</dbReference>
<comment type="subcellular location">
    <subcellularLocation>
        <location evidence="2">Cell envelope</location>
    </subcellularLocation>
</comment>
<comment type="cofactor">
    <cofactor evidence="1">
        <name>Zn(2+)</name>
        <dbReference type="ChEBI" id="CHEBI:29105"/>
    </cofactor>
</comment>
<evidence type="ECO:0000256" key="2">
    <source>
        <dbReference type="ARBA" id="ARBA00004196"/>
    </source>
</evidence>
<organism evidence="10 11">
    <name type="scientific">Candidatus Desantisbacteria bacterium CG_4_10_14_0_8_um_filter_48_22</name>
    <dbReference type="NCBI Taxonomy" id="1974543"/>
    <lineage>
        <taxon>Bacteria</taxon>
        <taxon>Candidatus Desantisiibacteriota</taxon>
    </lineage>
</organism>
<dbReference type="InterPro" id="IPR011055">
    <property type="entry name" value="Dup_hybrid_motif"/>
</dbReference>
<dbReference type="AlphaFoldDB" id="A0A2M7S6M3"/>
<feature type="domain" description="M23ase beta-sheet core" evidence="8">
    <location>
        <begin position="262"/>
        <end position="357"/>
    </location>
</feature>
<keyword evidence="6" id="KW-0862">Zinc</keyword>
<evidence type="ECO:0000259" key="9">
    <source>
        <dbReference type="Pfam" id="PF19425"/>
    </source>
</evidence>
<reference evidence="11" key="1">
    <citation type="submission" date="2017-09" db="EMBL/GenBank/DDBJ databases">
        <title>Depth-based differentiation of microbial function through sediment-hosted aquifers and enrichment of novel symbionts in the deep terrestrial subsurface.</title>
        <authorList>
            <person name="Probst A.J."/>
            <person name="Ladd B."/>
            <person name="Jarett J.K."/>
            <person name="Geller-Mcgrath D.E."/>
            <person name="Sieber C.M.K."/>
            <person name="Emerson J.B."/>
            <person name="Anantharaman K."/>
            <person name="Thomas B.C."/>
            <person name="Malmstrom R."/>
            <person name="Stieglmeier M."/>
            <person name="Klingl A."/>
            <person name="Woyke T."/>
            <person name="Ryan C.M."/>
            <person name="Banfield J.F."/>
        </authorList>
    </citation>
    <scope>NUCLEOTIDE SEQUENCE [LARGE SCALE GENOMIC DNA]</scope>
</reference>
<dbReference type="Gene3D" id="3.10.450.350">
    <property type="match status" value="1"/>
</dbReference>
<dbReference type="Gene3D" id="2.70.70.10">
    <property type="entry name" value="Glucose Permease (Domain IIA)"/>
    <property type="match status" value="1"/>
</dbReference>
<name>A0A2M7S6M3_9BACT</name>
<dbReference type="GO" id="GO:0006508">
    <property type="term" value="P:proteolysis"/>
    <property type="evidence" value="ECO:0007669"/>
    <property type="project" value="UniProtKB-KW"/>
</dbReference>
<evidence type="ECO:0000256" key="4">
    <source>
        <dbReference type="ARBA" id="ARBA00022723"/>
    </source>
</evidence>
<dbReference type="EMBL" id="PFMR01000280">
    <property type="protein sequence ID" value="PIZ15140.1"/>
    <property type="molecule type" value="Genomic_DNA"/>
</dbReference>
<dbReference type="GO" id="GO:0046872">
    <property type="term" value="F:metal ion binding"/>
    <property type="evidence" value="ECO:0007669"/>
    <property type="project" value="UniProtKB-KW"/>
</dbReference>
<keyword evidence="3" id="KW-0645">Protease</keyword>
<dbReference type="GO" id="GO:0030313">
    <property type="term" value="C:cell envelope"/>
    <property type="evidence" value="ECO:0007669"/>
    <property type="project" value="UniProtKB-SubCell"/>
</dbReference>
<keyword evidence="4" id="KW-0479">Metal-binding</keyword>
<dbReference type="InterPro" id="IPR016047">
    <property type="entry name" value="M23ase_b-sheet_dom"/>
</dbReference>
<keyword evidence="7" id="KW-0482">Metalloprotease</keyword>
<gene>
    <name evidence="10" type="ORF">COY52_10430</name>
</gene>
<evidence type="ECO:0000256" key="1">
    <source>
        <dbReference type="ARBA" id="ARBA00001947"/>
    </source>
</evidence>
<keyword evidence="5" id="KW-0378">Hydrolase</keyword>
<evidence type="ECO:0000256" key="6">
    <source>
        <dbReference type="ARBA" id="ARBA00022833"/>
    </source>
</evidence>
<dbReference type="Pfam" id="PF19425">
    <property type="entry name" value="Csd3_N2"/>
    <property type="match status" value="1"/>
</dbReference>
<dbReference type="PANTHER" id="PTHR21666">
    <property type="entry name" value="PEPTIDASE-RELATED"/>
    <property type="match status" value="1"/>
</dbReference>
<evidence type="ECO:0000256" key="7">
    <source>
        <dbReference type="ARBA" id="ARBA00023049"/>
    </source>
</evidence>
<evidence type="ECO:0000256" key="5">
    <source>
        <dbReference type="ARBA" id="ARBA00022801"/>
    </source>
</evidence>
<dbReference type="Proteomes" id="UP000229307">
    <property type="component" value="Unassembled WGS sequence"/>
</dbReference>
<evidence type="ECO:0000256" key="3">
    <source>
        <dbReference type="ARBA" id="ARBA00022670"/>
    </source>
</evidence>
<sequence length="399" mass="44826">MKRQYLILSVLIAAIAAVIMLSSPRILNKSRRGKTIGEKMDSYTLSAGDFLSDRLAENGVPETIVYPVIKIFSETFDLRSCRAGNRYDIGWLGNNEFAYFRYWTHPTEFYTVRRVSADSYTLKKEKLELKKSIMGADGSIETSLWEAMQAQGIPGELIVKLTDIFAWQVDFLTEPRKGDTYKLVWERYEGENGLAINGKILGAMYRGKESGINLAFYFEGRCYDQSGRSLEKLFLKAPLNYRRISSYFSLRRFHPILKIFRPHFGIDYAAATGTPVVSIGDGAVIFKGWKGGYGNYVSIRHNSIYTSNYGHLSRYGKGIRNGSRVRQGQVIGYVGMTGLATGPHLDFSVKKNGTPVNFLTLKFPPMKNIDKKSKPAFEEVKNTAIKQLAAAKGGAARIE</sequence>
<dbReference type="CDD" id="cd12797">
    <property type="entry name" value="M23_peptidase"/>
    <property type="match status" value="1"/>
</dbReference>
<dbReference type="Pfam" id="PF01551">
    <property type="entry name" value="Peptidase_M23"/>
    <property type="match status" value="1"/>
</dbReference>
<feature type="domain" description="Csd3-like second N-terminal" evidence="9">
    <location>
        <begin position="137"/>
        <end position="248"/>
    </location>
</feature>
<dbReference type="InterPro" id="IPR050570">
    <property type="entry name" value="Cell_wall_metabolism_enzyme"/>
</dbReference>
<evidence type="ECO:0000313" key="10">
    <source>
        <dbReference type="EMBL" id="PIZ15140.1"/>
    </source>
</evidence>
<proteinExistence type="predicted"/>
<evidence type="ECO:0000259" key="8">
    <source>
        <dbReference type="Pfam" id="PF01551"/>
    </source>
</evidence>
<protein>
    <submittedName>
        <fullName evidence="10">Uncharacterized protein</fullName>
    </submittedName>
</protein>
<dbReference type="SUPFAM" id="SSF51261">
    <property type="entry name" value="Duplicated hybrid motif"/>
    <property type="match status" value="1"/>
</dbReference>
<dbReference type="PANTHER" id="PTHR21666:SF288">
    <property type="entry name" value="CELL DIVISION PROTEIN YTFB"/>
    <property type="match status" value="1"/>
</dbReference>
<comment type="caution">
    <text evidence="10">The sequence shown here is derived from an EMBL/GenBank/DDBJ whole genome shotgun (WGS) entry which is preliminary data.</text>
</comment>
<accession>A0A2M7S6M3</accession>
<dbReference type="InterPro" id="IPR045834">
    <property type="entry name" value="Csd3_N2"/>
</dbReference>
<evidence type="ECO:0000313" key="11">
    <source>
        <dbReference type="Proteomes" id="UP000229307"/>
    </source>
</evidence>